<comment type="caution">
    <text evidence="1">The sequence shown here is derived from an EMBL/GenBank/DDBJ whole genome shotgun (WGS) entry which is preliminary data.</text>
</comment>
<proteinExistence type="predicted"/>
<evidence type="ECO:0000313" key="2">
    <source>
        <dbReference type="Proteomes" id="UP001515480"/>
    </source>
</evidence>
<dbReference type="Pfam" id="PF10167">
    <property type="entry name" value="BORCS8"/>
    <property type="match status" value="1"/>
</dbReference>
<name>A0AB34JTF8_PRYPA</name>
<accession>A0AB34JTF8</accession>
<dbReference type="InterPro" id="IPR019320">
    <property type="entry name" value="BORCS8"/>
</dbReference>
<dbReference type="AlphaFoldDB" id="A0AB34JTF8"/>
<keyword evidence="2" id="KW-1185">Reference proteome</keyword>
<dbReference type="EMBL" id="JBGBPQ010000005">
    <property type="protein sequence ID" value="KAL1524102.1"/>
    <property type="molecule type" value="Genomic_DNA"/>
</dbReference>
<protein>
    <submittedName>
        <fullName evidence="1">Uncharacterized protein</fullName>
    </submittedName>
</protein>
<sequence>MPPCECDGGGFLQLSEGYIDFSTTLVVEKQPGRCMSALLGGREALLGTGKEAHAERLCRGVTDGVTKLVNEPSLGLYYVMEHIQRSTPALIAKKQEIRRDGELLHGAHLDAAFALDELTLATSEDTLDTFQRMVALAKSAAGAAKSSRP</sequence>
<evidence type="ECO:0000313" key="1">
    <source>
        <dbReference type="EMBL" id="KAL1524102.1"/>
    </source>
</evidence>
<organism evidence="1 2">
    <name type="scientific">Prymnesium parvum</name>
    <name type="common">Toxic golden alga</name>
    <dbReference type="NCBI Taxonomy" id="97485"/>
    <lineage>
        <taxon>Eukaryota</taxon>
        <taxon>Haptista</taxon>
        <taxon>Haptophyta</taxon>
        <taxon>Prymnesiophyceae</taxon>
        <taxon>Prymnesiales</taxon>
        <taxon>Prymnesiaceae</taxon>
        <taxon>Prymnesium</taxon>
    </lineage>
</organism>
<reference evidence="1 2" key="1">
    <citation type="journal article" date="2024" name="Science">
        <title>Giant polyketide synthase enzymes in the biosynthesis of giant marine polyether toxins.</title>
        <authorList>
            <person name="Fallon T.R."/>
            <person name="Shende V.V."/>
            <person name="Wierzbicki I.H."/>
            <person name="Pendleton A.L."/>
            <person name="Watervoot N.F."/>
            <person name="Auber R.P."/>
            <person name="Gonzalez D.J."/>
            <person name="Wisecaver J.H."/>
            <person name="Moore B.S."/>
        </authorList>
    </citation>
    <scope>NUCLEOTIDE SEQUENCE [LARGE SCALE GENOMIC DNA]</scope>
    <source>
        <strain evidence="1 2">12B1</strain>
    </source>
</reference>
<gene>
    <name evidence="1" type="ORF">AB1Y20_019012</name>
</gene>
<dbReference type="Proteomes" id="UP001515480">
    <property type="component" value="Unassembled WGS sequence"/>
</dbReference>